<dbReference type="InterPro" id="IPR025304">
    <property type="entry name" value="ALIX_V_dom"/>
</dbReference>
<organism evidence="4 6">
    <name type="scientific">Ustilago bromivora</name>
    <dbReference type="NCBI Taxonomy" id="307758"/>
    <lineage>
        <taxon>Eukaryota</taxon>
        <taxon>Fungi</taxon>
        <taxon>Dikarya</taxon>
        <taxon>Basidiomycota</taxon>
        <taxon>Ustilaginomycotina</taxon>
        <taxon>Ustilaginomycetes</taxon>
        <taxon>Ustilaginales</taxon>
        <taxon>Ustilaginaceae</taxon>
        <taxon>Ustilago</taxon>
    </lineage>
</organism>
<dbReference type="PANTHER" id="PTHR23030:SF39">
    <property type="entry name" value="PROGRAMMED CELL DEATH 6-INTERACTING PROTEIN"/>
    <property type="match status" value="1"/>
</dbReference>
<comment type="similarity">
    <text evidence="1">Belongs to the palA/RIM20 family.</text>
</comment>
<dbReference type="Gene3D" id="1.25.40.280">
    <property type="entry name" value="alix/aip1 like domains"/>
    <property type="match status" value="1"/>
</dbReference>
<dbReference type="EMBL" id="ULHB01000130">
    <property type="protein sequence ID" value="SYW82802.1"/>
    <property type="molecule type" value="Genomic_DNA"/>
</dbReference>
<dbReference type="AlphaFoldDB" id="A0A1K0HJ42"/>
<evidence type="ECO:0000256" key="2">
    <source>
        <dbReference type="SAM" id="MobiDB-lite"/>
    </source>
</evidence>
<reference evidence="5" key="3">
    <citation type="submission" date="2018-08" db="EMBL/GenBank/DDBJ databases">
        <authorList>
            <person name="Guldener U."/>
        </authorList>
    </citation>
    <scope>NUCLEOTIDE SEQUENCE</scope>
    <source>
        <strain evidence="5">UB2</strain>
    </source>
</reference>
<dbReference type="PANTHER" id="PTHR23030">
    <property type="entry name" value="PCD6 INTERACTING PROTEIN-RELATED"/>
    <property type="match status" value="1"/>
</dbReference>
<feature type="domain" description="BRO1" evidence="3">
    <location>
        <begin position="4"/>
        <end position="447"/>
    </location>
</feature>
<evidence type="ECO:0000256" key="1">
    <source>
        <dbReference type="ARBA" id="ARBA00038154"/>
    </source>
</evidence>
<dbReference type="OrthoDB" id="64867at2759"/>
<reference evidence="4" key="1">
    <citation type="submission" date="2016-04" db="EMBL/GenBank/DDBJ databases">
        <authorList>
            <person name="Evans L.H."/>
            <person name="Alamgir A."/>
            <person name="Owens N."/>
            <person name="Weber N.D."/>
            <person name="Virtaneva K."/>
            <person name="Barbian K."/>
            <person name="Babar A."/>
            <person name="Rosenke K."/>
        </authorList>
    </citation>
    <scope>NUCLEOTIDE SEQUENCE</scope>
    <source>
        <strain evidence="4">UB2112</strain>
    </source>
</reference>
<dbReference type="Gene3D" id="1.20.120.560">
    <property type="entry name" value="alix/aip1 in complex with the ypdl late domain"/>
    <property type="match status" value="1"/>
</dbReference>
<protein>
    <submittedName>
        <fullName evidence="5">Related to RIM20 - protein involved in proteolytic activation of Rim101p</fullName>
    </submittedName>
</protein>
<evidence type="ECO:0000313" key="4">
    <source>
        <dbReference type="EMBL" id="SAM84919.1"/>
    </source>
</evidence>
<dbReference type="Gene3D" id="1.20.140.50">
    <property type="entry name" value="alix/aip1 like domains"/>
    <property type="match status" value="1"/>
</dbReference>
<proteinExistence type="inferred from homology"/>
<feature type="compositionally biased region" description="Low complexity" evidence="2">
    <location>
        <begin position="846"/>
        <end position="870"/>
    </location>
</feature>
<keyword evidence="7" id="KW-1185">Reference proteome</keyword>
<dbReference type="Proteomes" id="UP000179920">
    <property type="component" value="Chromosome XV"/>
</dbReference>
<dbReference type="Pfam" id="PF13949">
    <property type="entry name" value="ALIX_LYPXL_bnd"/>
    <property type="match status" value="1"/>
</dbReference>
<dbReference type="CDD" id="cd09241">
    <property type="entry name" value="BRO1_ScRim20-like"/>
    <property type="match status" value="1"/>
</dbReference>
<evidence type="ECO:0000313" key="7">
    <source>
        <dbReference type="Proteomes" id="UP000658997"/>
    </source>
</evidence>
<evidence type="ECO:0000259" key="3">
    <source>
        <dbReference type="PROSITE" id="PS51180"/>
    </source>
</evidence>
<dbReference type="GO" id="GO:0005768">
    <property type="term" value="C:endosome"/>
    <property type="evidence" value="ECO:0007669"/>
    <property type="project" value="TreeGrafter"/>
</dbReference>
<feature type="compositionally biased region" description="Low complexity" evidence="2">
    <location>
        <begin position="798"/>
        <end position="819"/>
    </location>
</feature>
<dbReference type="SMART" id="SM01041">
    <property type="entry name" value="BRO1"/>
    <property type="match status" value="1"/>
</dbReference>
<evidence type="ECO:0000313" key="6">
    <source>
        <dbReference type="Proteomes" id="UP000179920"/>
    </source>
</evidence>
<dbReference type="InterPro" id="IPR004328">
    <property type="entry name" value="BRO1_dom"/>
</dbReference>
<dbReference type="PROSITE" id="PS51180">
    <property type="entry name" value="BRO1"/>
    <property type="match status" value="1"/>
</dbReference>
<name>A0A1K0HJ42_9BASI</name>
<dbReference type="Pfam" id="PF03097">
    <property type="entry name" value="BRO1"/>
    <property type="match status" value="1"/>
</dbReference>
<sequence length="889" mass="97221">MPRNIVSIPPKRTTSISTPLATAIRNYISHNYSDTHPDAFNNDIRDFVRLRDQLSSNEIHISAIEPLLRYHAQLVFFSTKFPSNINLSFPWSLSFSPSLPSWTNTISGAMEANKSAEAGPASGIAYATSDTVAQPDLAFEKANVLFSLAALYSALGCAESRTDKESIKRATAWFQNAAGVVQHIIDNLVEPTRHLTPPCADLSPRLLSCIRDLMLAQAQECFWQKAVMDRMKDVTIAKLAEKASDFYAAALQAVTESPTDDAKAEPADTAKITLPSGWENHLTVKRWHFAAAAQYRKACDDLGANRYGDELGRLHLAEQHAKKALDSAKRGVSDAITSDLKSLQGILQSNIARATRDNNLIYLEAVTPATQLSPIQPAAMVKPVVPVEIAQPIAHLRDAPQPAFGRPLFAELVPYGVHLAISIYDDRKDSFVRDTIAGRRDELDALATSMLQSLNLPGSLQALEQPMGLPPSLLRKHEEVVAEGGLERLQRIAHDVAQIAATDQGTLVEALALIEHEEREDETVQASFAGKGWGRQSSAEVNRELKAQAAEYHGTLMKAAASDDIVRCKLEDWEDLIGVLGGNVQGLEAFVPSSNPSLSSASSGSKGSDKQVQAVRALREGLEHLDDLLDSRSACVTEAKAMAASDDIRPLVMREAASLSSSTSSPGGVGGGEVSAADFEGLFDRELAKYSRFKADLDSSATAQQDLLDRIQECNTAFLEARKSDATIQRREKALQNLDAAYVKYRELSSNLMEGLEFYNGLAKILSGYRDGVKEWARARQVDLHWLIHQMGKVSVQDQQQQQGQQQQQYQQQEPRQQQGYVSEAAPPQAEQTTPRRSTRTKNRNSQQAAQTPQQVAAQGQSQPPAAQSQPQPPQWGALPPGAKIQFKD</sequence>
<dbReference type="EMBL" id="LT558131">
    <property type="protein sequence ID" value="SAM84919.1"/>
    <property type="molecule type" value="Genomic_DNA"/>
</dbReference>
<dbReference type="Proteomes" id="UP000658997">
    <property type="component" value="Unassembled WGS sequence"/>
</dbReference>
<gene>
    <name evidence="5" type="ORF">UBRO2_04924</name>
    <name evidence="4" type="ORF">UBRO_05885</name>
</gene>
<accession>A0A1K0HJ42</accession>
<feature type="region of interest" description="Disordered" evidence="2">
    <location>
        <begin position="798"/>
        <end position="889"/>
    </location>
</feature>
<reference evidence="6" key="2">
    <citation type="submission" date="2016-04" db="EMBL/GenBank/DDBJ databases">
        <authorList>
            <person name="Guldener U."/>
            <person name="Guldener U."/>
        </authorList>
    </citation>
    <scope>NUCLEOTIDE SEQUENCE [LARGE SCALE GENOMIC DNA]</scope>
    <source>
        <strain evidence="6">UB2112</strain>
    </source>
</reference>
<evidence type="ECO:0000313" key="5">
    <source>
        <dbReference type="EMBL" id="SYW82802.1"/>
    </source>
</evidence>
<dbReference type="InterPro" id="IPR038499">
    <property type="entry name" value="BRO1_sf"/>
</dbReference>